<dbReference type="CDD" id="cd00038">
    <property type="entry name" value="CAP_ED"/>
    <property type="match status" value="1"/>
</dbReference>
<evidence type="ECO:0000259" key="4">
    <source>
        <dbReference type="PROSITE" id="PS51063"/>
    </source>
</evidence>
<organism evidence="5 6">
    <name type="scientific">Rubellimicrobium aerolatum</name>
    <dbReference type="NCBI Taxonomy" id="490979"/>
    <lineage>
        <taxon>Bacteria</taxon>
        <taxon>Pseudomonadati</taxon>
        <taxon>Pseudomonadota</taxon>
        <taxon>Alphaproteobacteria</taxon>
        <taxon>Rhodobacterales</taxon>
        <taxon>Roseobacteraceae</taxon>
        <taxon>Rubellimicrobium</taxon>
    </lineage>
</organism>
<evidence type="ECO:0000256" key="1">
    <source>
        <dbReference type="ARBA" id="ARBA00023015"/>
    </source>
</evidence>
<keyword evidence="3" id="KW-0804">Transcription</keyword>
<dbReference type="RefSeq" id="WP_209838657.1">
    <property type="nucleotide sequence ID" value="NZ_JAGGJP010000003.1"/>
</dbReference>
<dbReference type="SUPFAM" id="SSF46785">
    <property type="entry name" value="Winged helix' DNA-binding domain"/>
    <property type="match status" value="1"/>
</dbReference>
<keyword evidence="1" id="KW-0805">Transcription regulation</keyword>
<dbReference type="Pfam" id="PF00027">
    <property type="entry name" value="cNMP_binding"/>
    <property type="match status" value="1"/>
</dbReference>
<proteinExistence type="predicted"/>
<comment type="caution">
    <text evidence="5">The sequence shown here is derived from an EMBL/GenBank/DDBJ whole genome shotgun (WGS) entry which is preliminary data.</text>
</comment>
<name>A0ABW0SAC5_9RHOB</name>
<keyword evidence="2" id="KW-0238">DNA-binding</keyword>
<dbReference type="SMART" id="SM00419">
    <property type="entry name" value="HTH_CRP"/>
    <property type="match status" value="1"/>
</dbReference>
<dbReference type="SUPFAM" id="SSF51206">
    <property type="entry name" value="cAMP-binding domain-like"/>
    <property type="match status" value="1"/>
</dbReference>
<dbReference type="Pfam" id="PF13545">
    <property type="entry name" value="HTH_Crp_2"/>
    <property type="match status" value="1"/>
</dbReference>
<protein>
    <submittedName>
        <fullName evidence="5">Crp/Fnr family transcriptional regulator</fullName>
    </submittedName>
</protein>
<dbReference type="EMBL" id="JBHSNA010000003">
    <property type="protein sequence ID" value="MFC5565861.1"/>
    <property type="molecule type" value="Genomic_DNA"/>
</dbReference>
<dbReference type="Gene3D" id="2.60.120.10">
    <property type="entry name" value="Jelly Rolls"/>
    <property type="match status" value="1"/>
</dbReference>
<dbReference type="InterPro" id="IPR014710">
    <property type="entry name" value="RmlC-like_jellyroll"/>
</dbReference>
<evidence type="ECO:0000313" key="6">
    <source>
        <dbReference type="Proteomes" id="UP001596056"/>
    </source>
</evidence>
<keyword evidence="6" id="KW-1185">Reference proteome</keyword>
<dbReference type="Proteomes" id="UP001596056">
    <property type="component" value="Unassembled WGS sequence"/>
</dbReference>
<sequence length="251" mass="28393">MNTSHPLLAKFERSLTLTGAERDAINVLPVRLEVVKADQAILREGDRPKRSFLLVEGLACNSKVGPNGKRQILAFHLPEDMPDLASLYLDLRDSDTWAMTNCTLAFVSHRDLDRFCDEQRRLSKFLWRDTLINASVHREWTVNVGLREGLARMAHLFCELMLRMRALGRAKDGTCDLALTQADLAEATGLSQVHTNRVIQELRRLELISFARGQLTVHDWDGLVETADFRADYLHLPPVDRPESAPGARRA</sequence>
<gene>
    <name evidence="5" type="ORF">ACFPOC_05430</name>
</gene>
<evidence type="ECO:0000256" key="2">
    <source>
        <dbReference type="ARBA" id="ARBA00023125"/>
    </source>
</evidence>
<dbReference type="InterPro" id="IPR000595">
    <property type="entry name" value="cNMP-bd_dom"/>
</dbReference>
<dbReference type="InterPro" id="IPR036390">
    <property type="entry name" value="WH_DNA-bd_sf"/>
</dbReference>
<feature type="domain" description="HTH crp-type" evidence="4">
    <location>
        <begin position="147"/>
        <end position="221"/>
    </location>
</feature>
<dbReference type="PROSITE" id="PS51063">
    <property type="entry name" value="HTH_CRP_2"/>
    <property type="match status" value="1"/>
</dbReference>
<dbReference type="InterPro" id="IPR012318">
    <property type="entry name" value="HTH_CRP"/>
</dbReference>
<dbReference type="Gene3D" id="1.10.10.10">
    <property type="entry name" value="Winged helix-like DNA-binding domain superfamily/Winged helix DNA-binding domain"/>
    <property type="match status" value="1"/>
</dbReference>
<evidence type="ECO:0000256" key="3">
    <source>
        <dbReference type="ARBA" id="ARBA00023163"/>
    </source>
</evidence>
<evidence type="ECO:0000313" key="5">
    <source>
        <dbReference type="EMBL" id="MFC5565861.1"/>
    </source>
</evidence>
<dbReference type="InterPro" id="IPR036388">
    <property type="entry name" value="WH-like_DNA-bd_sf"/>
</dbReference>
<accession>A0ABW0SAC5</accession>
<dbReference type="InterPro" id="IPR018490">
    <property type="entry name" value="cNMP-bd_dom_sf"/>
</dbReference>
<reference evidence="6" key="1">
    <citation type="journal article" date="2019" name="Int. J. Syst. Evol. Microbiol.">
        <title>The Global Catalogue of Microorganisms (GCM) 10K type strain sequencing project: providing services to taxonomists for standard genome sequencing and annotation.</title>
        <authorList>
            <consortium name="The Broad Institute Genomics Platform"/>
            <consortium name="The Broad Institute Genome Sequencing Center for Infectious Disease"/>
            <person name="Wu L."/>
            <person name="Ma J."/>
        </authorList>
    </citation>
    <scope>NUCLEOTIDE SEQUENCE [LARGE SCALE GENOMIC DNA]</scope>
    <source>
        <strain evidence="6">KACC 11588</strain>
    </source>
</reference>